<evidence type="ECO:0008006" key="5">
    <source>
        <dbReference type="Google" id="ProtNLM"/>
    </source>
</evidence>
<evidence type="ECO:0000256" key="1">
    <source>
        <dbReference type="SAM" id="MobiDB-lite"/>
    </source>
</evidence>
<dbReference type="GeneID" id="85436613"/>
<comment type="caution">
    <text evidence="3">The sequence shown here is derived from an EMBL/GenBank/DDBJ whole genome shotgun (WGS) entry which is preliminary data.</text>
</comment>
<dbReference type="AlphaFoldDB" id="A0AAD8V1V5"/>
<organism evidence="3 4">
    <name type="scientific">Colletotrichum navitas</name>
    <dbReference type="NCBI Taxonomy" id="681940"/>
    <lineage>
        <taxon>Eukaryota</taxon>
        <taxon>Fungi</taxon>
        <taxon>Dikarya</taxon>
        <taxon>Ascomycota</taxon>
        <taxon>Pezizomycotina</taxon>
        <taxon>Sordariomycetes</taxon>
        <taxon>Hypocreomycetidae</taxon>
        <taxon>Glomerellales</taxon>
        <taxon>Glomerellaceae</taxon>
        <taxon>Colletotrichum</taxon>
        <taxon>Colletotrichum graminicola species complex</taxon>
    </lineage>
</organism>
<dbReference type="Proteomes" id="UP001230504">
    <property type="component" value="Unassembled WGS sequence"/>
</dbReference>
<evidence type="ECO:0000313" key="3">
    <source>
        <dbReference type="EMBL" id="KAK1580147.1"/>
    </source>
</evidence>
<keyword evidence="4" id="KW-1185">Reference proteome</keyword>
<feature type="signal peptide" evidence="2">
    <location>
        <begin position="1"/>
        <end position="22"/>
    </location>
</feature>
<accession>A0AAD8V1V5</accession>
<protein>
    <recommendedName>
        <fullName evidence="5">Secreted protein</fullName>
    </recommendedName>
</protein>
<reference evidence="3" key="1">
    <citation type="submission" date="2021-06" db="EMBL/GenBank/DDBJ databases">
        <title>Comparative genomics, transcriptomics and evolutionary studies reveal genomic signatures of adaptation to plant cell wall in hemibiotrophic fungi.</title>
        <authorList>
            <consortium name="DOE Joint Genome Institute"/>
            <person name="Baroncelli R."/>
            <person name="Diaz J.F."/>
            <person name="Benocci T."/>
            <person name="Peng M."/>
            <person name="Battaglia E."/>
            <person name="Haridas S."/>
            <person name="Andreopoulos W."/>
            <person name="Labutti K."/>
            <person name="Pangilinan J."/>
            <person name="Floch G.L."/>
            <person name="Makela M.R."/>
            <person name="Henrissat B."/>
            <person name="Grigoriev I.V."/>
            <person name="Crouch J.A."/>
            <person name="De Vries R.P."/>
            <person name="Sukno S.A."/>
            <person name="Thon M.R."/>
        </authorList>
    </citation>
    <scope>NUCLEOTIDE SEQUENCE</scope>
    <source>
        <strain evidence="3">CBS 125086</strain>
    </source>
</reference>
<evidence type="ECO:0000313" key="4">
    <source>
        <dbReference type="Proteomes" id="UP001230504"/>
    </source>
</evidence>
<evidence type="ECO:0000256" key="2">
    <source>
        <dbReference type="SAM" id="SignalP"/>
    </source>
</evidence>
<dbReference type="RefSeq" id="XP_060411206.1">
    <property type="nucleotide sequence ID" value="XM_060552373.1"/>
</dbReference>
<sequence length="236" mass="25771">MDQPAHHCAMGVAFFALEVTLCARCVSLALPRWLGCFQTWQGGNVCMRVCAGQSVNGGVVKGGIKIGPKLPTADRTARTKPSVQGTGGWPWRKRRMAALEAYLSLPPRVGPRSTGQIAHVDRDVEVSGDRDVHGQAEPRYAGRLTSCWGACGMSRSSVCCVHFSRPHWVVVVWGEGCQCVEWQHGVRDFPSSMLSEASRAAPLSKVRRYGRSSRQTDRHSRSQSSHGSTKLVDGQK</sequence>
<name>A0AAD8V1V5_9PEZI</name>
<feature type="chain" id="PRO_5042118603" description="Secreted protein" evidence="2">
    <location>
        <begin position="23"/>
        <end position="236"/>
    </location>
</feature>
<dbReference type="EMBL" id="JAHLJV010000058">
    <property type="protein sequence ID" value="KAK1580147.1"/>
    <property type="molecule type" value="Genomic_DNA"/>
</dbReference>
<gene>
    <name evidence="3" type="ORF">LY79DRAFT_315762</name>
</gene>
<proteinExistence type="predicted"/>
<keyword evidence="2" id="KW-0732">Signal</keyword>
<feature type="region of interest" description="Disordered" evidence="1">
    <location>
        <begin position="199"/>
        <end position="236"/>
    </location>
</feature>